<feature type="compositionally biased region" description="Polar residues" evidence="4">
    <location>
        <begin position="762"/>
        <end position="797"/>
    </location>
</feature>
<protein>
    <recommendedName>
        <fullName evidence="7">Bacterial transcriptional activator domain-containing protein</fullName>
    </recommendedName>
</protein>
<feature type="compositionally biased region" description="Polar residues" evidence="4">
    <location>
        <begin position="917"/>
        <end position="930"/>
    </location>
</feature>
<feature type="repeat" description="TPR" evidence="3">
    <location>
        <begin position="40"/>
        <end position="73"/>
    </location>
</feature>
<reference evidence="6" key="1">
    <citation type="submission" date="2018-12" db="EMBL/GenBank/DDBJ databases">
        <title>Tengunoibacter tsumagoiensis gen. nov., sp. nov., Dictyobacter kobayashii sp. nov., D. alpinus sp. nov., and D. joshuensis sp. nov. and description of Dictyobacteraceae fam. nov. within the order Ktedonobacterales isolated from Tengu-no-mugimeshi.</title>
        <authorList>
            <person name="Wang C.M."/>
            <person name="Zheng Y."/>
            <person name="Sakai Y."/>
            <person name="Toyoda A."/>
            <person name="Minakuchi Y."/>
            <person name="Abe K."/>
            <person name="Yokota A."/>
            <person name="Yabe S."/>
        </authorList>
    </citation>
    <scope>NUCLEOTIDE SEQUENCE [LARGE SCALE GENOMIC DNA]</scope>
    <source>
        <strain evidence="6">Uno11</strain>
    </source>
</reference>
<dbReference type="Pfam" id="PF13432">
    <property type="entry name" value="TPR_16"/>
    <property type="match status" value="1"/>
</dbReference>
<feature type="compositionally biased region" description="Polar residues" evidence="4">
    <location>
        <begin position="307"/>
        <end position="324"/>
    </location>
</feature>
<accession>A0A402AC35</accession>
<feature type="compositionally biased region" description="Polar residues" evidence="4">
    <location>
        <begin position="735"/>
        <end position="748"/>
    </location>
</feature>
<feature type="compositionally biased region" description="Polar residues" evidence="4">
    <location>
        <begin position="643"/>
        <end position="669"/>
    </location>
</feature>
<evidence type="ECO:0008006" key="7">
    <source>
        <dbReference type="Google" id="ProtNLM"/>
    </source>
</evidence>
<proteinExistence type="predicted"/>
<organism evidence="5 6">
    <name type="scientific">Dictyobacter kobayashii</name>
    <dbReference type="NCBI Taxonomy" id="2014872"/>
    <lineage>
        <taxon>Bacteria</taxon>
        <taxon>Bacillati</taxon>
        <taxon>Chloroflexota</taxon>
        <taxon>Ktedonobacteria</taxon>
        <taxon>Ktedonobacterales</taxon>
        <taxon>Dictyobacteraceae</taxon>
        <taxon>Dictyobacter</taxon>
    </lineage>
</organism>
<comment type="caution">
    <text evidence="5">The sequence shown here is derived from an EMBL/GenBank/DDBJ whole genome shotgun (WGS) entry which is preliminary data.</text>
</comment>
<dbReference type="PANTHER" id="PTHR44943">
    <property type="entry name" value="CELLULOSE SYNTHASE OPERON PROTEIN C"/>
    <property type="match status" value="1"/>
</dbReference>
<feature type="compositionally biased region" description="Low complexity" evidence="4">
    <location>
        <begin position="1012"/>
        <end position="1024"/>
    </location>
</feature>
<dbReference type="InterPro" id="IPR051685">
    <property type="entry name" value="Ycf3/AcsC/BcsC/TPR_MFPF"/>
</dbReference>
<feature type="region of interest" description="Disordered" evidence="4">
    <location>
        <begin position="893"/>
        <end position="1024"/>
    </location>
</feature>
<feature type="compositionally biased region" description="Polar residues" evidence="4">
    <location>
        <begin position="470"/>
        <end position="481"/>
    </location>
</feature>
<sequence length="1246" mass="134138">MAQITLRDYLQEIEDAISSKRVDEALASCQYVLAFFPESLEAQRLLGEVYLAQGKLEDAQQAFDWVLTNDPENVVAYCSRALVSEQMSDYDTALDCYQQAYELSRGNGQIRQAFNQLSEKAGQQGFMFSRAGLARLYMRGDLLSQASQEWDMVLAMSPDRLDARTGLLEVYWRQGLNDRAAQLAEQILQDVPGCIKALLLLAYVTAPQDMLRSKELVKQVEAFDPDLVMAHDLFADHLANRAGDPFLKLLSKAPATLGAADAAAKTTASQTANAFTSSSVAGGSVSSNALAGWGSNAAWNNDETLVKPRSNQTPAQADASSLPSWMSGDLTPGGAGISNSGTSSWGGESWGAMGNSPAQPQAAAASDQSDPAEPWQLLQNALHSISPETVKQASDPGLADPNATPWLGGSGLEASETAIPDTQDTGLPADDRFSQEPDQSWSFDIPEGSKNNAAVPAWLNMLTRNERQPMQDQPESVTPSVENPPVAAEPFSAGPVPQPQAEPEPPVAPPAPAQPAVKPSTIAESASVLSPGLQSDGDGDSEEESFFGPDWLKSLGAASLDGTGAYNFSELAEQQPAAQKSSGASWEQAPAQRSSGASWEQPAAQKSSGASWEQHSGLASPEASVQNQKNSGALREQPVEQPRASSSPSWEQVAEQPSSRKSSGASWSQPEPAIEQPKAQAFYDPSWLLESPSQAKKKNSSPSWEQPQVEEQPEANSVWEQVQSQPSVSQPGESALNQLAEESQNAPSENDPWAAWQAAYAPSQQLQQPVENQDYWSSSQPTREPETSEQPSWMQQLSQSSSNASNQASNTGYDDWAAAYATPTPETSAPQPDQAWQGIPSHALSSEEPEQPRESLSIERPEPEQPAVEDPWAMLNQQMQSQNIDYDWLAQLAGGNQRASTPAQPEEELASKPIVQPESQQAENEQNLVTTLEELEQKLLSHGFTPLEPNSLASIAQSQEEPQLPESPLDVVADNKQQVEKPEPSLSSALAELGNFFPRPAEPASVEPLADEPQAPASWQPQAPAAEPSWLAALGAVPIAPAAAAQIPEQPVEEVIQSPVIAEQPVMNAPVEPPATPPLPAETPFQPLNREAAEPMPTARMNPLLDSGLETTMKRPAVRLQPMQQRAAVRETGIPTGNRNRAGERAGQRVADSGGNVSHRERLIRGYQAQLIGDFDNAMQEYRVIIRNAPELLGEVVSNVRALLKLAPNYSAGYRVLGDAYMRQGEYLQAMEAYNKALTMAKKAKG</sequence>
<feature type="region of interest" description="Disordered" evidence="4">
    <location>
        <begin position="467"/>
        <end position="548"/>
    </location>
</feature>
<feature type="compositionally biased region" description="Basic and acidic residues" evidence="4">
    <location>
        <begin position="850"/>
        <end position="863"/>
    </location>
</feature>
<feature type="compositionally biased region" description="Polar residues" evidence="4">
    <location>
        <begin position="951"/>
        <end position="961"/>
    </location>
</feature>
<keyword evidence="1" id="KW-0677">Repeat</keyword>
<feature type="region of interest" description="Disordered" evidence="4">
    <location>
        <begin position="388"/>
        <end position="450"/>
    </location>
</feature>
<dbReference type="SMART" id="SM00028">
    <property type="entry name" value="TPR"/>
    <property type="match status" value="3"/>
</dbReference>
<feature type="compositionally biased region" description="Low complexity" evidence="4">
    <location>
        <begin position="338"/>
        <end position="372"/>
    </location>
</feature>
<dbReference type="RefSeq" id="WP_126548505.1">
    <property type="nucleotide sequence ID" value="NZ_BIFS01000001.1"/>
</dbReference>
<evidence type="ECO:0000256" key="2">
    <source>
        <dbReference type="ARBA" id="ARBA00022803"/>
    </source>
</evidence>
<feature type="compositionally biased region" description="Pro residues" evidence="4">
    <location>
        <begin position="496"/>
        <end position="513"/>
    </location>
</feature>
<evidence type="ECO:0000313" key="6">
    <source>
        <dbReference type="Proteomes" id="UP000287188"/>
    </source>
</evidence>
<name>A0A402AC35_9CHLR</name>
<dbReference type="Pfam" id="PF13181">
    <property type="entry name" value="TPR_8"/>
    <property type="match status" value="2"/>
</dbReference>
<feature type="region of interest" description="Disordered" evidence="4">
    <location>
        <begin position="571"/>
        <end position="879"/>
    </location>
</feature>
<feature type="compositionally biased region" description="Polar residues" evidence="4">
    <location>
        <begin position="576"/>
        <end position="614"/>
    </location>
</feature>
<dbReference type="SUPFAM" id="SSF48452">
    <property type="entry name" value="TPR-like"/>
    <property type="match status" value="2"/>
</dbReference>
<evidence type="ECO:0000256" key="3">
    <source>
        <dbReference type="PROSITE-ProRule" id="PRU00339"/>
    </source>
</evidence>
<keyword evidence="6" id="KW-1185">Reference proteome</keyword>
<dbReference type="InterPro" id="IPR011990">
    <property type="entry name" value="TPR-like_helical_dom_sf"/>
</dbReference>
<dbReference type="InterPro" id="IPR019734">
    <property type="entry name" value="TPR_rpt"/>
</dbReference>
<dbReference type="PANTHER" id="PTHR44943:SF8">
    <property type="entry name" value="TPR REPEAT-CONTAINING PROTEIN MJ0263"/>
    <property type="match status" value="1"/>
</dbReference>
<feature type="repeat" description="TPR" evidence="3">
    <location>
        <begin position="74"/>
        <end position="107"/>
    </location>
</feature>
<evidence type="ECO:0000313" key="5">
    <source>
        <dbReference type="EMBL" id="GCE16653.1"/>
    </source>
</evidence>
<evidence type="ECO:0000256" key="1">
    <source>
        <dbReference type="ARBA" id="ARBA00022737"/>
    </source>
</evidence>
<feature type="region of interest" description="Disordered" evidence="4">
    <location>
        <begin position="1133"/>
        <end position="1157"/>
    </location>
</feature>
<dbReference type="EMBL" id="BIFS01000001">
    <property type="protein sequence ID" value="GCE16653.1"/>
    <property type="molecule type" value="Genomic_DNA"/>
</dbReference>
<dbReference type="AlphaFoldDB" id="A0A402AC35"/>
<feature type="repeat" description="TPR" evidence="3">
    <location>
        <begin position="1211"/>
        <end position="1244"/>
    </location>
</feature>
<feature type="region of interest" description="Disordered" evidence="4">
    <location>
        <begin position="307"/>
        <end position="372"/>
    </location>
</feature>
<gene>
    <name evidence="5" type="ORF">KDK_04530</name>
</gene>
<evidence type="ECO:0000256" key="4">
    <source>
        <dbReference type="SAM" id="MobiDB-lite"/>
    </source>
</evidence>
<keyword evidence="2 3" id="KW-0802">TPR repeat</keyword>
<feature type="compositionally biased region" description="Low complexity" evidence="4">
    <location>
        <begin position="798"/>
        <end position="810"/>
    </location>
</feature>
<dbReference type="Gene3D" id="1.25.40.10">
    <property type="entry name" value="Tetratricopeptide repeat domain"/>
    <property type="match status" value="3"/>
</dbReference>
<dbReference type="Proteomes" id="UP000287188">
    <property type="component" value="Unassembled WGS sequence"/>
</dbReference>
<dbReference type="PROSITE" id="PS50005">
    <property type="entry name" value="TPR"/>
    <property type="match status" value="3"/>
</dbReference>
<feature type="compositionally biased region" description="Low complexity" evidence="4">
    <location>
        <begin position="721"/>
        <end position="731"/>
    </location>
</feature>
<dbReference type="Pfam" id="PF14559">
    <property type="entry name" value="TPR_19"/>
    <property type="match status" value="1"/>
</dbReference>
<dbReference type="OrthoDB" id="137016at2"/>